<proteinExistence type="predicted"/>
<dbReference type="Gene3D" id="3.40.50.970">
    <property type="match status" value="1"/>
</dbReference>
<dbReference type="GO" id="GO:0005829">
    <property type="term" value="C:cytosol"/>
    <property type="evidence" value="ECO:0007669"/>
    <property type="project" value="TreeGrafter"/>
</dbReference>
<accession>A0AA38HJS8</accession>
<dbReference type="PANTHER" id="PTHR43522">
    <property type="entry name" value="TRANSKETOLASE"/>
    <property type="match status" value="1"/>
</dbReference>
<feature type="domain" description="Transketolase N-terminal" evidence="2">
    <location>
        <begin position="1"/>
        <end position="125"/>
    </location>
</feature>
<dbReference type="GO" id="GO:0004802">
    <property type="term" value="F:transketolase activity"/>
    <property type="evidence" value="ECO:0007669"/>
    <property type="project" value="TreeGrafter"/>
</dbReference>
<evidence type="ECO:0000259" key="2">
    <source>
        <dbReference type="Pfam" id="PF00456"/>
    </source>
</evidence>
<dbReference type="InterPro" id="IPR005474">
    <property type="entry name" value="Transketolase_N"/>
</dbReference>
<evidence type="ECO:0000313" key="3">
    <source>
        <dbReference type="EMBL" id="KAJ3636425.1"/>
    </source>
</evidence>
<dbReference type="EMBL" id="JALNTZ010000111">
    <property type="protein sequence ID" value="KAJ3636425.1"/>
    <property type="molecule type" value="Genomic_DNA"/>
</dbReference>
<dbReference type="InterPro" id="IPR033247">
    <property type="entry name" value="Transketolase_fam"/>
</dbReference>
<dbReference type="Proteomes" id="UP001168821">
    <property type="component" value="Unassembled WGS sequence"/>
</dbReference>
<name>A0AA38HJS8_9CUCU</name>
<dbReference type="InterPro" id="IPR029061">
    <property type="entry name" value="THDP-binding"/>
</dbReference>
<reference evidence="3" key="1">
    <citation type="journal article" date="2023" name="G3 (Bethesda)">
        <title>Whole genome assemblies of Zophobas morio and Tenebrio molitor.</title>
        <authorList>
            <person name="Kaur S."/>
            <person name="Stinson S.A."/>
            <person name="diCenzo G.C."/>
        </authorList>
    </citation>
    <scope>NUCLEOTIDE SEQUENCE</scope>
    <source>
        <strain evidence="3">QUZm001</strain>
    </source>
</reference>
<protein>
    <recommendedName>
        <fullName evidence="2">Transketolase N-terminal domain-containing protein</fullName>
    </recommendedName>
</protein>
<dbReference type="AlphaFoldDB" id="A0AA38HJS8"/>
<keyword evidence="4" id="KW-1185">Reference proteome</keyword>
<gene>
    <name evidence="3" type="ORF">Zmor_003948</name>
</gene>
<dbReference type="GO" id="GO:0006098">
    <property type="term" value="P:pentose-phosphate shunt"/>
    <property type="evidence" value="ECO:0007669"/>
    <property type="project" value="TreeGrafter"/>
</dbReference>
<dbReference type="Pfam" id="PF00456">
    <property type="entry name" value="Transketolase_N"/>
    <property type="match status" value="1"/>
</dbReference>
<sequence>MDDVKSFRQLDSLTPGHPEVTHTKGIDATTGPLGQGITMAVGMAVAESHLGAKFNKDGFKIIDHYTYVICGDGDLQEGVAQEAISFAGRYKLNKLIVLHDSNDIQLDAPVAVAQSENMQKRFEAAN</sequence>
<feature type="region of interest" description="Disordered" evidence="1">
    <location>
        <begin position="1"/>
        <end position="29"/>
    </location>
</feature>
<evidence type="ECO:0000256" key="1">
    <source>
        <dbReference type="SAM" id="MobiDB-lite"/>
    </source>
</evidence>
<organism evidence="3 4">
    <name type="scientific">Zophobas morio</name>
    <dbReference type="NCBI Taxonomy" id="2755281"/>
    <lineage>
        <taxon>Eukaryota</taxon>
        <taxon>Metazoa</taxon>
        <taxon>Ecdysozoa</taxon>
        <taxon>Arthropoda</taxon>
        <taxon>Hexapoda</taxon>
        <taxon>Insecta</taxon>
        <taxon>Pterygota</taxon>
        <taxon>Neoptera</taxon>
        <taxon>Endopterygota</taxon>
        <taxon>Coleoptera</taxon>
        <taxon>Polyphaga</taxon>
        <taxon>Cucujiformia</taxon>
        <taxon>Tenebrionidae</taxon>
        <taxon>Zophobas</taxon>
    </lineage>
</organism>
<evidence type="ECO:0000313" key="4">
    <source>
        <dbReference type="Proteomes" id="UP001168821"/>
    </source>
</evidence>
<comment type="caution">
    <text evidence="3">The sequence shown here is derived from an EMBL/GenBank/DDBJ whole genome shotgun (WGS) entry which is preliminary data.</text>
</comment>
<dbReference type="PANTHER" id="PTHR43522:SF2">
    <property type="entry name" value="TRANSKETOLASE 1-RELATED"/>
    <property type="match status" value="1"/>
</dbReference>
<dbReference type="SUPFAM" id="SSF52518">
    <property type="entry name" value="Thiamin diphosphate-binding fold (THDP-binding)"/>
    <property type="match status" value="1"/>
</dbReference>